<gene>
    <name evidence="1" type="ORF">DCAF_LOCUS12391</name>
</gene>
<comment type="caution">
    <text evidence="1">The sequence shown here is derived from an EMBL/GenBank/DDBJ whole genome shotgun (WGS) entry which is preliminary data.</text>
</comment>
<sequence>RIAKIDHARAKGIFISMMSLLPRYFHSLSEILAKLEEELARILLSMLVDVILLEIERGKPSEEERDGGHS</sequence>
<feature type="non-terminal residue" evidence="1">
    <location>
        <position position="1"/>
    </location>
</feature>
<dbReference type="Proteomes" id="UP001314170">
    <property type="component" value="Unassembled WGS sequence"/>
</dbReference>
<protein>
    <submittedName>
        <fullName evidence="1">Uncharacterized protein</fullName>
    </submittedName>
</protein>
<dbReference type="AlphaFoldDB" id="A0AAV1RLP8"/>
<feature type="non-terminal residue" evidence="1">
    <location>
        <position position="70"/>
    </location>
</feature>
<proteinExistence type="predicted"/>
<evidence type="ECO:0000313" key="2">
    <source>
        <dbReference type="Proteomes" id="UP001314170"/>
    </source>
</evidence>
<keyword evidence="2" id="KW-1185">Reference proteome</keyword>
<accession>A0AAV1RLP8</accession>
<organism evidence="1 2">
    <name type="scientific">Dovyalis caffra</name>
    <dbReference type="NCBI Taxonomy" id="77055"/>
    <lineage>
        <taxon>Eukaryota</taxon>
        <taxon>Viridiplantae</taxon>
        <taxon>Streptophyta</taxon>
        <taxon>Embryophyta</taxon>
        <taxon>Tracheophyta</taxon>
        <taxon>Spermatophyta</taxon>
        <taxon>Magnoliopsida</taxon>
        <taxon>eudicotyledons</taxon>
        <taxon>Gunneridae</taxon>
        <taxon>Pentapetalae</taxon>
        <taxon>rosids</taxon>
        <taxon>fabids</taxon>
        <taxon>Malpighiales</taxon>
        <taxon>Salicaceae</taxon>
        <taxon>Flacourtieae</taxon>
        <taxon>Dovyalis</taxon>
    </lineage>
</organism>
<reference evidence="1 2" key="1">
    <citation type="submission" date="2024-01" db="EMBL/GenBank/DDBJ databases">
        <authorList>
            <person name="Waweru B."/>
        </authorList>
    </citation>
    <scope>NUCLEOTIDE SEQUENCE [LARGE SCALE GENOMIC DNA]</scope>
</reference>
<name>A0AAV1RLP8_9ROSI</name>
<dbReference type="EMBL" id="CAWUPB010001019">
    <property type="protein sequence ID" value="CAK7337361.1"/>
    <property type="molecule type" value="Genomic_DNA"/>
</dbReference>
<evidence type="ECO:0000313" key="1">
    <source>
        <dbReference type="EMBL" id="CAK7337361.1"/>
    </source>
</evidence>